<feature type="compositionally biased region" description="Basic and acidic residues" evidence="1">
    <location>
        <begin position="324"/>
        <end position="333"/>
    </location>
</feature>
<protein>
    <submittedName>
        <fullName evidence="2">Uncharacterized protein</fullName>
    </submittedName>
</protein>
<proteinExistence type="predicted"/>
<gene>
    <name evidence="2" type="ORF">IAA21_11630</name>
</gene>
<accession>A0A9D2DUU0</accession>
<sequence length="345" mass="40415">MKVQELRQLLADADRKLMEKAFVESYKQFPKAKKEEIDFMIQEILKGEDVKKTEKDALPDFQALEGEITEFIENAYAQNYLVPNRSVPKSKRSKWRFLVKDYIKKLEKVPLESEYYDTAVKLLTDIYKLMCDSCNTYYFSSDDPFRSIGWSQPDLYALVAIKTFACGYSREKIAAMILLAATGGISREDLPVMQEAVLIRELKTADVKYMAIEEAKSFVAKCGEQLQKEKKYSHTEFYLRENINNLCDLILLLEISLSEPEEGLSYYFSKCQEKDKEIVLYKALWLVPWADGDDKLWLDIYRYGLKKKIQPRDSLKKEYQKRLESYETKRRNDTASMGSDQKRVF</sequence>
<evidence type="ECO:0000313" key="2">
    <source>
        <dbReference type="EMBL" id="HIZ23424.1"/>
    </source>
</evidence>
<name>A0A9D2DUU0_9FIRM</name>
<evidence type="ECO:0000313" key="3">
    <source>
        <dbReference type="Proteomes" id="UP000824041"/>
    </source>
</evidence>
<dbReference type="Proteomes" id="UP000824041">
    <property type="component" value="Unassembled WGS sequence"/>
</dbReference>
<reference evidence="2" key="2">
    <citation type="submission" date="2021-04" db="EMBL/GenBank/DDBJ databases">
        <authorList>
            <person name="Gilroy R."/>
        </authorList>
    </citation>
    <scope>NUCLEOTIDE SEQUENCE</scope>
    <source>
        <strain evidence="2">14324</strain>
    </source>
</reference>
<comment type="caution">
    <text evidence="2">The sequence shown here is derived from an EMBL/GenBank/DDBJ whole genome shotgun (WGS) entry which is preliminary data.</text>
</comment>
<evidence type="ECO:0000256" key="1">
    <source>
        <dbReference type="SAM" id="MobiDB-lite"/>
    </source>
</evidence>
<dbReference type="EMBL" id="DXBU01000155">
    <property type="protein sequence ID" value="HIZ23424.1"/>
    <property type="molecule type" value="Genomic_DNA"/>
</dbReference>
<dbReference type="AlphaFoldDB" id="A0A9D2DUU0"/>
<reference evidence="2" key="1">
    <citation type="journal article" date="2021" name="PeerJ">
        <title>Extensive microbial diversity within the chicken gut microbiome revealed by metagenomics and culture.</title>
        <authorList>
            <person name="Gilroy R."/>
            <person name="Ravi A."/>
            <person name="Getino M."/>
            <person name="Pursley I."/>
            <person name="Horton D.L."/>
            <person name="Alikhan N.F."/>
            <person name="Baker D."/>
            <person name="Gharbi K."/>
            <person name="Hall N."/>
            <person name="Watson M."/>
            <person name="Adriaenssens E.M."/>
            <person name="Foster-Nyarko E."/>
            <person name="Jarju S."/>
            <person name="Secka A."/>
            <person name="Antonio M."/>
            <person name="Oren A."/>
            <person name="Chaudhuri R.R."/>
            <person name="La Ragione R."/>
            <person name="Hildebrand F."/>
            <person name="Pallen M.J."/>
        </authorList>
    </citation>
    <scope>NUCLEOTIDE SEQUENCE</scope>
    <source>
        <strain evidence="2">14324</strain>
    </source>
</reference>
<feature type="region of interest" description="Disordered" evidence="1">
    <location>
        <begin position="324"/>
        <end position="345"/>
    </location>
</feature>
<organism evidence="2 3">
    <name type="scientific">Candidatus Blautia faecigallinarum</name>
    <dbReference type="NCBI Taxonomy" id="2838488"/>
    <lineage>
        <taxon>Bacteria</taxon>
        <taxon>Bacillati</taxon>
        <taxon>Bacillota</taxon>
        <taxon>Clostridia</taxon>
        <taxon>Lachnospirales</taxon>
        <taxon>Lachnospiraceae</taxon>
        <taxon>Blautia</taxon>
    </lineage>
</organism>